<proteinExistence type="predicted"/>
<name>A0A9P7Y4E6_9FUNG</name>
<keyword evidence="2" id="KW-1185">Reference proteome</keyword>
<dbReference type="Proteomes" id="UP000707451">
    <property type="component" value="Unassembled WGS sequence"/>
</dbReference>
<organism evidence="1 2">
    <name type="scientific">Linnemannia hyalina</name>
    <dbReference type="NCBI Taxonomy" id="64524"/>
    <lineage>
        <taxon>Eukaryota</taxon>
        <taxon>Fungi</taxon>
        <taxon>Fungi incertae sedis</taxon>
        <taxon>Mucoromycota</taxon>
        <taxon>Mortierellomycotina</taxon>
        <taxon>Mortierellomycetes</taxon>
        <taxon>Mortierellales</taxon>
        <taxon>Mortierellaceae</taxon>
        <taxon>Linnemannia</taxon>
    </lineage>
</organism>
<reference evidence="1" key="1">
    <citation type="submission" date="2021-06" db="EMBL/GenBank/DDBJ databases">
        <title>Genome Sequence of Mortierella hyaline Strain SCG-10, a Cold-Adapted, Nitrate-Reducing Fungus Isolated from Soil in Minnesota, USA.</title>
        <authorList>
            <person name="Aldossari N."/>
        </authorList>
    </citation>
    <scope>NUCLEOTIDE SEQUENCE</scope>
    <source>
        <strain evidence="1">SCG-10</strain>
    </source>
</reference>
<gene>
    <name evidence="1" type="ORF">KI688_008659</name>
</gene>
<protein>
    <submittedName>
        <fullName evidence="1">Uncharacterized protein</fullName>
    </submittedName>
</protein>
<evidence type="ECO:0000313" key="2">
    <source>
        <dbReference type="Proteomes" id="UP000707451"/>
    </source>
</evidence>
<sequence length="116" mass="12161">MGRSKMWFDYCRMTENTETMELPSHCSLGDFDGESLGDVTKSGTTALADNGNEGPGISFSELAGAIKGLLGENRSSFLVLGEDSSDSSFTDIESGGNLGGLDAILAHAQDLSSFNV</sequence>
<comment type="caution">
    <text evidence="1">The sequence shown here is derived from an EMBL/GenBank/DDBJ whole genome shotgun (WGS) entry which is preliminary data.</text>
</comment>
<dbReference type="EMBL" id="JAHRHY010000003">
    <property type="protein sequence ID" value="KAG9071116.1"/>
    <property type="molecule type" value="Genomic_DNA"/>
</dbReference>
<accession>A0A9P7Y4E6</accession>
<dbReference type="AlphaFoldDB" id="A0A9P7Y4E6"/>
<evidence type="ECO:0000313" key="1">
    <source>
        <dbReference type="EMBL" id="KAG9071116.1"/>
    </source>
</evidence>